<dbReference type="SUPFAM" id="SSF56349">
    <property type="entry name" value="DNA breaking-rejoining enzymes"/>
    <property type="match status" value="1"/>
</dbReference>
<dbReference type="GO" id="GO:0015074">
    <property type="term" value="P:DNA integration"/>
    <property type="evidence" value="ECO:0007669"/>
    <property type="project" value="InterPro"/>
</dbReference>
<dbReference type="RefSeq" id="WP_114437488.1">
    <property type="nucleotide sequence ID" value="NZ_QPIZ01000018.1"/>
</dbReference>
<evidence type="ECO:0000259" key="4">
    <source>
        <dbReference type="PROSITE" id="PS51898"/>
    </source>
</evidence>
<dbReference type="Proteomes" id="UP000252733">
    <property type="component" value="Unassembled WGS sequence"/>
</dbReference>
<dbReference type="InterPro" id="IPR010998">
    <property type="entry name" value="Integrase_recombinase_N"/>
</dbReference>
<reference evidence="5 6" key="1">
    <citation type="submission" date="2018-07" db="EMBL/GenBank/DDBJ databases">
        <title>Freshwater and sediment microbial communities from various areas in North America, analyzing microbe dynamics in response to fracking.</title>
        <authorList>
            <person name="Lamendella R."/>
        </authorList>
    </citation>
    <scope>NUCLEOTIDE SEQUENCE [LARGE SCALE GENOMIC DNA]</scope>
    <source>
        <strain evidence="5 6">160A</strain>
    </source>
</reference>
<evidence type="ECO:0000256" key="2">
    <source>
        <dbReference type="ARBA" id="ARBA00023125"/>
    </source>
</evidence>
<dbReference type="PROSITE" id="PS51898">
    <property type="entry name" value="TYR_RECOMBINASE"/>
    <property type="match status" value="1"/>
</dbReference>
<dbReference type="Gene3D" id="1.10.443.10">
    <property type="entry name" value="Intergrase catalytic core"/>
    <property type="match status" value="1"/>
</dbReference>
<organism evidence="5 6">
    <name type="scientific">Marinilabilia salmonicolor</name>
    <dbReference type="NCBI Taxonomy" id="989"/>
    <lineage>
        <taxon>Bacteria</taxon>
        <taxon>Pseudomonadati</taxon>
        <taxon>Bacteroidota</taxon>
        <taxon>Bacteroidia</taxon>
        <taxon>Marinilabiliales</taxon>
        <taxon>Marinilabiliaceae</taxon>
        <taxon>Marinilabilia</taxon>
    </lineage>
</organism>
<gene>
    <name evidence="5" type="ORF">DFO77_11893</name>
</gene>
<dbReference type="InterPro" id="IPR011010">
    <property type="entry name" value="DNA_brk_join_enz"/>
</dbReference>
<evidence type="ECO:0000313" key="6">
    <source>
        <dbReference type="Proteomes" id="UP000252733"/>
    </source>
</evidence>
<dbReference type="GO" id="GO:0003677">
    <property type="term" value="F:DNA binding"/>
    <property type="evidence" value="ECO:0007669"/>
    <property type="project" value="UniProtKB-KW"/>
</dbReference>
<name>A0A368URF5_9BACT</name>
<dbReference type="InterPro" id="IPR013762">
    <property type="entry name" value="Integrase-like_cat_sf"/>
</dbReference>
<dbReference type="InterPro" id="IPR002104">
    <property type="entry name" value="Integrase_catalytic"/>
</dbReference>
<dbReference type="InterPro" id="IPR050090">
    <property type="entry name" value="Tyrosine_recombinase_XerCD"/>
</dbReference>
<dbReference type="Pfam" id="PF00589">
    <property type="entry name" value="Phage_integrase"/>
    <property type="match status" value="1"/>
</dbReference>
<dbReference type="PANTHER" id="PTHR30349">
    <property type="entry name" value="PHAGE INTEGRASE-RELATED"/>
    <property type="match status" value="1"/>
</dbReference>
<keyword evidence="2" id="KW-0238">DNA-binding</keyword>
<dbReference type="Pfam" id="PF13102">
    <property type="entry name" value="Phage_int_SAM_5"/>
    <property type="match status" value="1"/>
</dbReference>
<evidence type="ECO:0000313" key="5">
    <source>
        <dbReference type="EMBL" id="RCW31376.1"/>
    </source>
</evidence>
<comment type="caution">
    <text evidence="5">The sequence shown here is derived from an EMBL/GenBank/DDBJ whole genome shotgun (WGS) entry which is preliminary data.</text>
</comment>
<dbReference type="EMBL" id="QPIZ01000018">
    <property type="protein sequence ID" value="RCW31376.1"/>
    <property type="molecule type" value="Genomic_DNA"/>
</dbReference>
<accession>A0A368URF5</accession>
<comment type="similarity">
    <text evidence="1">Belongs to the 'phage' integrase family.</text>
</comment>
<evidence type="ECO:0000256" key="1">
    <source>
        <dbReference type="ARBA" id="ARBA00008857"/>
    </source>
</evidence>
<dbReference type="PANTHER" id="PTHR30349:SF64">
    <property type="entry name" value="PROPHAGE INTEGRASE INTD-RELATED"/>
    <property type="match status" value="1"/>
</dbReference>
<protein>
    <submittedName>
        <fullName evidence="5">Site-specific recombinase XerD</fullName>
    </submittedName>
</protein>
<keyword evidence="3" id="KW-0233">DNA recombination</keyword>
<dbReference type="InterPro" id="IPR025269">
    <property type="entry name" value="SAM-like_dom"/>
</dbReference>
<evidence type="ECO:0000256" key="3">
    <source>
        <dbReference type="ARBA" id="ARBA00023172"/>
    </source>
</evidence>
<feature type="domain" description="Tyr recombinase" evidence="4">
    <location>
        <begin position="230"/>
        <end position="415"/>
    </location>
</feature>
<sequence length="428" mass="50182">MASVIFYQRTTKGPSKPVPIRVRVVDQRGQFYGKTHLELQPKFWNPKAKTNIGRLSKSEDFPESDRKYYKKEIEKLEKAIRLELQKVSEPNGKWLAEVIDRTAHPEKYEEKPVTLFEWIEKHIRESEKTNRVGYRMISGYNVTLNLLKEFSDQNREQPLNFNDIDRDFNIDFVEWLKTKNVGTKKAPKNYKANTIAKNIRNLKAFLNEATKQGVNSNMAFRDFKKEIEDTDTIYLTPDELQTLWNLNLSNKPHLERVRDLFLVGCWTGLRFGDLSRVRPENIKDGFIEIEQEKTKGLVIIPLHHYVTAILEKYNGELPKAISNQKTNKYLKDIARLSGLKDNIHITETVGGVQRSVKRQKWELVTTHTARRSFASNQYRSGFPAQSLMRITGHKTERAFLRYIRLSDKEHAKMLREHWLKQGNHLKVV</sequence>
<proteinExistence type="inferred from homology"/>
<dbReference type="AlphaFoldDB" id="A0A368URF5"/>
<dbReference type="CDD" id="cd01185">
    <property type="entry name" value="INTN1_C_like"/>
    <property type="match status" value="1"/>
</dbReference>
<keyword evidence="6" id="KW-1185">Reference proteome</keyword>
<dbReference type="GO" id="GO:0006310">
    <property type="term" value="P:DNA recombination"/>
    <property type="evidence" value="ECO:0007669"/>
    <property type="project" value="UniProtKB-KW"/>
</dbReference>
<dbReference type="Gene3D" id="1.10.150.130">
    <property type="match status" value="1"/>
</dbReference>